<evidence type="ECO:0000313" key="8">
    <source>
        <dbReference type="EMBL" id="KRH93185.1"/>
    </source>
</evidence>
<evidence type="ECO:0000256" key="2">
    <source>
        <dbReference type="ARBA" id="ARBA00022448"/>
    </source>
</evidence>
<feature type="transmembrane region" description="Helical" evidence="6">
    <location>
        <begin position="143"/>
        <end position="169"/>
    </location>
</feature>
<evidence type="ECO:0000256" key="6">
    <source>
        <dbReference type="SAM" id="Phobius"/>
    </source>
</evidence>
<proteinExistence type="predicted"/>
<gene>
    <name evidence="8" type="ORF">M153_13450002826</name>
</gene>
<dbReference type="AlphaFoldDB" id="A0A0R0M2E5"/>
<feature type="domain" description="Sec20 C-terminal" evidence="7">
    <location>
        <begin position="80"/>
        <end position="160"/>
    </location>
</feature>
<comment type="subcellular location">
    <subcellularLocation>
        <location evidence="1">Membrane</location>
        <topology evidence="1">Single-pass type IV membrane protein</topology>
    </subcellularLocation>
</comment>
<keyword evidence="2" id="KW-0813">Transport</keyword>
<keyword evidence="5 6" id="KW-0472">Membrane</keyword>
<evidence type="ECO:0000256" key="4">
    <source>
        <dbReference type="ARBA" id="ARBA00022989"/>
    </source>
</evidence>
<dbReference type="InterPro" id="IPR056173">
    <property type="entry name" value="Sec20_C"/>
</dbReference>
<protein>
    <submittedName>
        <fullName evidence="8">Putative Sec20 protein</fullName>
    </submittedName>
</protein>
<name>A0A0R0M2E5_9MICR</name>
<keyword evidence="4 6" id="KW-1133">Transmembrane helix</keyword>
<organism evidence="8 9">
    <name type="scientific">Pseudoloma neurophilia</name>
    <dbReference type="NCBI Taxonomy" id="146866"/>
    <lineage>
        <taxon>Eukaryota</taxon>
        <taxon>Fungi</taxon>
        <taxon>Fungi incertae sedis</taxon>
        <taxon>Microsporidia</taxon>
        <taxon>Pseudoloma</taxon>
    </lineage>
</organism>
<dbReference type="EMBL" id="LGUB01000448">
    <property type="protein sequence ID" value="KRH93185.1"/>
    <property type="molecule type" value="Genomic_DNA"/>
</dbReference>
<reference evidence="8 9" key="1">
    <citation type="submission" date="2015-07" db="EMBL/GenBank/DDBJ databases">
        <title>The genome of Pseudoloma neurophilia, a relevant intracellular parasite of the zebrafish.</title>
        <authorList>
            <person name="Ndikumana S."/>
            <person name="Pelin A."/>
            <person name="Sanders J."/>
            <person name="Corradi N."/>
        </authorList>
    </citation>
    <scope>NUCLEOTIDE SEQUENCE [LARGE SCALE GENOMIC DNA]</scope>
    <source>
        <strain evidence="8 9">MK1</strain>
    </source>
</reference>
<evidence type="ECO:0000256" key="1">
    <source>
        <dbReference type="ARBA" id="ARBA00004211"/>
    </source>
</evidence>
<dbReference type="Pfam" id="PF03908">
    <property type="entry name" value="Sec20"/>
    <property type="match status" value="1"/>
</dbReference>
<evidence type="ECO:0000256" key="3">
    <source>
        <dbReference type="ARBA" id="ARBA00022692"/>
    </source>
</evidence>
<accession>A0A0R0M2E5</accession>
<comment type="caution">
    <text evidence="8">The sequence shown here is derived from an EMBL/GenBank/DDBJ whole genome shotgun (WGS) entry which is preliminary data.</text>
</comment>
<evidence type="ECO:0000313" key="9">
    <source>
        <dbReference type="Proteomes" id="UP000051530"/>
    </source>
</evidence>
<dbReference type="OrthoDB" id="2191686at2759"/>
<dbReference type="VEuPathDB" id="MicrosporidiaDB:M153_13450002826"/>
<dbReference type="GO" id="GO:0016020">
    <property type="term" value="C:membrane"/>
    <property type="evidence" value="ECO:0007669"/>
    <property type="project" value="UniProtKB-SubCell"/>
</dbReference>
<sequence length="185" mass="21995">MEEQIVSILHSDPDDMRVFLNKFNDLLCDYEKHCYINEKIPDFKLINSWMEHVKTKIIIKHENRSILNRREDAEDKNVFDTLSLLVSQVETADQNILLFDNSNIKLKSLSHNTKSLENELLVTQQTIKKTKEAEYKEIRRVHLAFLFFLIIFSYILLSRLLIFKIGVFIGQIFKKIIYRSSRDEL</sequence>
<evidence type="ECO:0000259" key="7">
    <source>
        <dbReference type="Pfam" id="PF03908"/>
    </source>
</evidence>
<keyword evidence="3 6" id="KW-0812">Transmembrane</keyword>
<evidence type="ECO:0000256" key="5">
    <source>
        <dbReference type="ARBA" id="ARBA00023136"/>
    </source>
</evidence>
<keyword evidence="9" id="KW-1185">Reference proteome</keyword>
<dbReference type="Proteomes" id="UP000051530">
    <property type="component" value="Unassembled WGS sequence"/>
</dbReference>